<accession>A0A314Z626</accession>
<protein>
    <submittedName>
        <fullName evidence="1">Uncharacterized protein</fullName>
    </submittedName>
</protein>
<keyword evidence="2" id="KW-1185">Reference proteome</keyword>
<sequence length="90" mass="10792">MSFLVKHSWTADEDETMTTRWEPNQRENRAVFLGEAGEGLVDWGFYEMEMAEDWKRKQAWREVDVTSSSYCLKKNLKVKRTMKIRERDVV</sequence>
<evidence type="ECO:0000313" key="1">
    <source>
        <dbReference type="EMBL" id="PQQ14629.1"/>
    </source>
</evidence>
<comment type="caution">
    <text evidence="1">The sequence shown here is derived from an EMBL/GenBank/DDBJ whole genome shotgun (WGS) entry which is preliminary data.</text>
</comment>
<dbReference type="EMBL" id="PJQY01000253">
    <property type="protein sequence ID" value="PQQ14629.1"/>
    <property type="molecule type" value="Genomic_DNA"/>
</dbReference>
<reference evidence="1 2" key="1">
    <citation type="submission" date="2018-02" db="EMBL/GenBank/DDBJ databases">
        <title>Draft genome of wild Prunus yedoensis var. nudiflora.</title>
        <authorList>
            <person name="Baek S."/>
            <person name="Kim J.-H."/>
            <person name="Choi K."/>
            <person name="Kim G.-B."/>
            <person name="Cho A."/>
            <person name="Jang H."/>
            <person name="Shin C.-H."/>
            <person name="Yu H.-J."/>
            <person name="Mun J.-H."/>
        </authorList>
    </citation>
    <scope>NUCLEOTIDE SEQUENCE [LARGE SCALE GENOMIC DNA]</scope>
    <source>
        <strain evidence="2">cv. Jeju island</strain>
        <tissue evidence="1">Leaf</tissue>
    </source>
</reference>
<name>A0A314Z626_PRUYE</name>
<dbReference type="AlphaFoldDB" id="A0A314Z626"/>
<evidence type="ECO:0000313" key="2">
    <source>
        <dbReference type="Proteomes" id="UP000250321"/>
    </source>
</evidence>
<proteinExistence type="predicted"/>
<dbReference type="Proteomes" id="UP000250321">
    <property type="component" value="Unassembled WGS sequence"/>
</dbReference>
<gene>
    <name evidence="1" type="ORF">Pyn_32568</name>
</gene>
<organism evidence="1 2">
    <name type="scientific">Prunus yedoensis var. nudiflora</name>
    <dbReference type="NCBI Taxonomy" id="2094558"/>
    <lineage>
        <taxon>Eukaryota</taxon>
        <taxon>Viridiplantae</taxon>
        <taxon>Streptophyta</taxon>
        <taxon>Embryophyta</taxon>
        <taxon>Tracheophyta</taxon>
        <taxon>Spermatophyta</taxon>
        <taxon>Magnoliopsida</taxon>
        <taxon>eudicotyledons</taxon>
        <taxon>Gunneridae</taxon>
        <taxon>Pentapetalae</taxon>
        <taxon>rosids</taxon>
        <taxon>fabids</taxon>
        <taxon>Rosales</taxon>
        <taxon>Rosaceae</taxon>
        <taxon>Amygdaloideae</taxon>
        <taxon>Amygdaleae</taxon>
        <taxon>Prunus</taxon>
    </lineage>
</organism>